<evidence type="ECO:0000313" key="2">
    <source>
        <dbReference type="Proteomes" id="UP000292447"/>
    </source>
</evidence>
<keyword evidence="2" id="KW-1185">Reference proteome</keyword>
<evidence type="ECO:0000313" key="1">
    <source>
        <dbReference type="EMBL" id="QBM89381.1"/>
    </source>
</evidence>
<dbReference type="AlphaFoldDB" id="A0A4P6XTN5"/>
<dbReference type="EMBL" id="CP034459">
    <property type="protein sequence ID" value="QBM89381.1"/>
    <property type="molecule type" value="Genomic_DNA"/>
</dbReference>
<dbReference type="Proteomes" id="UP000292447">
    <property type="component" value="Chromosome IV"/>
</dbReference>
<organism evidence="1 2">
    <name type="scientific">Metschnikowia aff. pulcherrima</name>
    <dbReference type="NCBI Taxonomy" id="2163413"/>
    <lineage>
        <taxon>Eukaryota</taxon>
        <taxon>Fungi</taxon>
        <taxon>Dikarya</taxon>
        <taxon>Ascomycota</taxon>
        <taxon>Saccharomycotina</taxon>
        <taxon>Pichiomycetes</taxon>
        <taxon>Metschnikowiaceae</taxon>
        <taxon>Metschnikowia</taxon>
    </lineage>
</organism>
<sequence>MDVNPFMLAGFSLQFRAKSPGFIPLDFVSVSLPNNFKPYAGASVTPTREGISVYSDITCFSLHMAACGHASYCKPYLSVYCCQDKFSCPRSLRVMQAHHAAMASRPFCTASPPLAALIPPRVFGCEILQGNQAHVLCYNFSVVKTQSAFAQI</sequence>
<gene>
    <name evidence="1" type="ORF">METSCH_D04510</name>
</gene>
<accession>A0A4P6XTN5</accession>
<protein>
    <submittedName>
        <fullName evidence="1">Uncharacterized protein</fullName>
    </submittedName>
</protein>
<proteinExistence type="predicted"/>
<name>A0A4P6XTN5_9ASCO</name>
<reference evidence="2" key="1">
    <citation type="submission" date="2019-03" db="EMBL/GenBank/DDBJ databases">
        <title>Snf2 controls pulcherriminic acid biosynthesis and connects pigmentation and antifungal activity of the yeast Metschnikowia pulcherrima.</title>
        <authorList>
            <person name="Gore-Lloyd D."/>
            <person name="Sumann I."/>
            <person name="Brachmann A.O."/>
            <person name="Schneeberger K."/>
            <person name="Ortiz-Merino R.A."/>
            <person name="Moreno-Beltran M."/>
            <person name="Schlaefli M."/>
            <person name="Kirner P."/>
            <person name="Santos Kron A."/>
            <person name="Wolfe K.H."/>
            <person name="Piel J."/>
            <person name="Ahrens C.H."/>
            <person name="Henk D."/>
            <person name="Freimoser F.M."/>
        </authorList>
    </citation>
    <scope>NUCLEOTIDE SEQUENCE [LARGE SCALE GENOMIC DNA]</scope>
    <source>
        <strain evidence="2">APC 1.2</strain>
    </source>
</reference>